<protein>
    <recommendedName>
        <fullName evidence="4">HNH nuclease domain-containing protein</fullName>
    </recommendedName>
</protein>
<dbReference type="InterPro" id="IPR044925">
    <property type="entry name" value="His-Me_finger_sf"/>
</dbReference>
<feature type="domain" description="HNH nuclease" evidence="2">
    <location>
        <begin position="65"/>
        <end position="110"/>
    </location>
</feature>
<organism evidence="3">
    <name type="scientific">marine sediment metagenome</name>
    <dbReference type="NCBI Taxonomy" id="412755"/>
    <lineage>
        <taxon>unclassified sequences</taxon>
        <taxon>metagenomes</taxon>
        <taxon>ecological metagenomes</taxon>
    </lineage>
</organism>
<proteinExistence type="predicted"/>
<dbReference type="Gene3D" id="3.90.75.20">
    <property type="match status" value="1"/>
</dbReference>
<reference evidence="3" key="1">
    <citation type="journal article" date="2015" name="Nature">
        <title>Complex archaea that bridge the gap between prokaryotes and eukaryotes.</title>
        <authorList>
            <person name="Spang A."/>
            <person name="Saw J.H."/>
            <person name="Jorgensen S.L."/>
            <person name="Zaremba-Niedzwiedzka K."/>
            <person name="Martijn J."/>
            <person name="Lind A.E."/>
            <person name="van Eijk R."/>
            <person name="Schleper C."/>
            <person name="Guy L."/>
            <person name="Ettema T.J."/>
        </authorList>
    </citation>
    <scope>NUCLEOTIDE SEQUENCE</scope>
</reference>
<dbReference type="EMBL" id="LAZR01053227">
    <property type="protein sequence ID" value="KKK81207.1"/>
    <property type="molecule type" value="Genomic_DNA"/>
</dbReference>
<dbReference type="GO" id="GO:0016788">
    <property type="term" value="F:hydrolase activity, acting on ester bonds"/>
    <property type="evidence" value="ECO:0007669"/>
    <property type="project" value="InterPro"/>
</dbReference>
<sequence>MSKIEWTDETWKDVPKYEGYCISDLGRIKGPGKGRNGNKLMNPMKTEDGYLFVLVRRANVPRKLFVHRAVLSAFVGPCPCNCESMHFPDPNTENNKLANLKWGTRKEQRRDEISRGKRIGENCVASKLKEQDILKIRELKKKITARKLAEKYNVSHTTILKAANRQSWRHI</sequence>
<dbReference type="InterPro" id="IPR003615">
    <property type="entry name" value="HNH_nuc"/>
</dbReference>
<accession>A0A0F8YIH5</accession>
<feature type="domain" description="NUMOD4" evidence="1">
    <location>
        <begin position="9"/>
        <end position="53"/>
    </location>
</feature>
<evidence type="ECO:0008006" key="4">
    <source>
        <dbReference type="Google" id="ProtNLM"/>
    </source>
</evidence>
<name>A0A0F8YIH5_9ZZZZ</name>
<dbReference type="AlphaFoldDB" id="A0A0F8YIH5"/>
<dbReference type="Pfam" id="PF13392">
    <property type="entry name" value="HNH_3"/>
    <property type="match status" value="1"/>
</dbReference>
<evidence type="ECO:0000259" key="1">
    <source>
        <dbReference type="Pfam" id="PF07463"/>
    </source>
</evidence>
<evidence type="ECO:0000259" key="2">
    <source>
        <dbReference type="Pfam" id="PF13392"/>
    </source>
</evidence>
<evidence type="ECO:0000313" key="3">
    <source>
        <dbReference type="EMBL" id="KKK81207.1"/>
    </source>
</evidence>
<dbReference type="InterPro" id="IPR010902">
    <property type="entry name" value="NUMOD4"/>
</dbReference>
<dbReference type="SUPFAM" id="SSF54060">
    <property type="entry name" value="His-Me finger endonucleases"/>
    <property type="match status" value="1"/>
</dbReference>
<comment type="caution">
    <text evidence="3">The sequence shown here is derived from an EMBL/GenBank/DDBJ whole genome shotgun (WGS) entry which is preliminary data.</text>
</comment>
<dbReference type="Pfam" id="PF07463">
    <property type="entry name" value="NUMOD4"/>
    <property type="match status" value="1"/>
</dbReference>
<gene>
    <name evidence="3" type="ORF">LCGC14_2815800</name>
</gene>